<evidence type="ECO:0000313" key="2">
    <source>
        <dbReference type="Proteomes" id="UP000515465"/>
    </source>
</evidence>
<reference evidence="2" key="1">
    <citation type="journal article" date="2020" name="Mol. Plant Microbe">
        <title>Rhizobial microsymbionts of the narrowly endemic Oxytropis species growing in Kamchatka are characterized by significant genetic diversity and possess a set of genes that are associated with T3SS and T6SS secretion systems and can affect the development of symbiosis.</title>
        <authorList>
            <person name="Safronova V."/>
            <person name="Guro P."/>
            <person name="Sazanova A."/>
            <person name="Kuznetsova I."/>
            <person name="Belimov A."/>
            <person name="Yakubov V."/>
            <person name="Chirak E."/>
            <person name="Afonin A."/>
            <person name="Gogolev Y."/>
            <person name="Andronov E."/>
            <person name="Tikhonovich I."/>
        </authorList>
    </citation>
    <scope>NUCLEOTIDE SEQUENCE [LARGE SCALE GENOMIC DNA]</scope>
    <source>
        <strain evidence="2">583</strain>
    </source>
</reference>
<dbReference type="Proteomes" id="UP000515465">
    <property type="component" value="Chromosome"/>
</dbReference>
<dbReference type="AlphaFoldDB" id="A0A7G6SNP7"/>
<sequence length="70" mass="7569">MRGFLQTMPASLANATANHGGNGIFKEHRFHAILPLLLNSTSGKPRWTHKNIGNASFQFKGADPAPAIEL</sequence>
<protein>
    <submittedName>
        <fullName evidence="1">Uncharacterized protein</fullName>
    </submittedName>
</protein>
<organism evidence="1 2">
    <name type="scientific">Mesorhizobium huakuii</name>
    <dbReference type="NCBI Taxonomy" id="28104"/>
    <lineage>
        <taxon>Bacteria</taxon>
        <taxon>Pseudomonadati</taxon>
        <taxon>Pseudomonadota</taxon>
        <taxon>Alphaproteobacteria</taxon>
        <taxon>Hyphomicrobiales</taxon>
        <taxon>Phyllobacteriaceae</taxon>
        <taxon>Mesorhizobium</taxon>
    </lineage>
</organism>
<gene>
    <name evidence="1" type="ORF">HB778_05370</name>
</gene>
<evidence type="ECO:0000313" key="1">
    <source>
        <dbReference type="EMBL" id="QND56129.1"/>
    </source>
</evidence>
<dbReference type="EMBL" id="CP050296">
    <property type="protein sequence ID" value="QND56129.1"/>
    <property type="molecule type" value="Genomic_DNA"/>
</dbReference>
<accession>A0A7G6SNP7</accession>
<name>A0A7G6SNP7_9HYPH</name>
<proteinExistence type="predicted"/>